<organism evidence="2 3">
    <name type="scientific">Zasmidium cellare</name>
    <name type="common">Wine cellar mold</name>
    <name type="synonym">Racodium cellare</name>
    <dbReference type="NCBI Taxonomy" id="395010"/>
    <lineage>
        <taxon>Eukaryota</taxon>
        <taxon>Fungi</taxon>
        <taxon>Dikarya</taxon>
        <taxon>Ascomycota</taxon>
        <taxon>Pezizomycotina</taxon>
        <taxon>Dothideomycetes</taxon>
        <taxon>Dothideomycetidae</taxon>
        <taxon>Mycosphaerellales</taxon>
        <taxon>Mycosphaerellaceae</taxon>
        <taxon>Zasmidium</taxon>
    </lineage>
</organism>
<dbReference type="EMBL" id="JAXOVC010000010">
    <property type="protein sequence ID" value="KAK4496086.1"/>
    <property type="molecule type" value="Genomic_DNA"/>
</dbReference>
<reference evidence="2 3" key="1">
    <citation type="journal article" date="2023" name="G3 (Bethesda)">
        <title>A chromosome-level genome assembly of Zasmidium syzygii isolated from banana leaves.</title>
        <authorList>
            <person name="van Westerhoven A.C."/>
            <person name="Mehrabi R."/>
            <person name="Talebi R."/>
            <person name="Steentjes M.B.F."/>
            <person name="Corcolon B."/>
            <person name="Chong P.A."/>
            <person name="Kema G.H.J."/>
            <person name="Seidl M.F."/>
        </authorList>
    </citation>
    <scope>NUCLEOTIDE SEQUENCE [LARGE SCALE GENOMIC DNA]</scope>
    <source>
        <strain evidence="2 3">P124</strain>
    </source>
</reference>
<protein>
    <submittedName>
        <fullName evidence="2">Uncharacterized protein</fullName>
    </submittedName>
</protein>
<feature type="region of interest" description="Disordered" evidence="1">
    <location>
        <begin position="1"/>
        <end position="24"/>
    </location>
</feature>
<gene>
    <name evidence="2" type="ORF">PRZ48_012065</name>
</gene>
<comment type="caution">
    <text evidence="2">The sequence shown here is derived from an EMBL/GenBank/DDBJ whole genome shotgun (WGS) entry which is preliminary data.</text>
</comment>
<dbReference type="Proteomes" id="UP001305779">
    <property type="component" value="Unassembled WGS sequence"/>
</dbReference>
<evidence type="ECO:0000256" key="1">
    <source>
        <dbReference type="SAM" id="MobiDB-lite"/>
    </source>
</evidence>
<evidence type="ECO:0000313" key="3">
    <source>
        <dbReference type="Proteomes" id="UP001305779"/>
    </source>
</evidence>
<proteinExistence type="predicted"/>
<evidence type="ECO:0000313" key="2">
    <source>
        <dbReference type="EMBL" id="KAK4496086.1"/>
    </source>
</evidence>
<keyword evidence="3" id="KW-1185">Reference proteome</keyword>
<name>A0ABR0E4C3_ZASCE</name>
<accession>A0ABR0E4C3</accession>
<sequence length="251" mass="27895">MSNINCEQSKATPETANAATSSQTPTHFRFLNLPPELRDLTYDFAVMVPLGGEVSFHQPCAHRHGLRLVSKQVHDESKPAIEAVGGSVCHHTVFRIFLPTFEEMPRSQHRMKLLQGIQDRDSSANSSRGQEHDFAQAQILIFKTGHLGEDAPSTVAVFLQLEQDFPSVDIQGGTAARKWVIGEELHDVLPLVRRALLYNVPVIINPTQANAPLQTADEIHRDAITYLAERVRIAACEEIEELDEEPAFCGL</sequence>